<dbReference type="Proteomes" id="UP001449657">
    <property type="component" value="Chromosome"/>
</dbReference>
<evidence type="ECO:0000313" key="6">
    <source>
        <dbReference type="Proteomes" id="UP001449657"/>
    </source>
</evidence>
<sequence>MHTIMSDKYQMFENRLAKVYKHLAKTARRQGITCFRLYDRDLPEFPLIIELYEDKVSVAEYISSHGMDDDAYDAWLEQSVVAVGKVLEVPREDIFLRTRQRKSDRQSQYEKISIEKAEINVKEDGLTFKVNLSDYLDTGLFLDHRITRHMVREESAGKHVLNLFCYTGSFSVYAAAGGAASVTSADLSKTYLKWAEDNMELNGIYDPSRHHYVHADVLQYLDELKINTFDLVVMDPPTFSNSKRMKDFLDIQRDHVSLINKVLMAMKKDGVLYFSNNLRRFELDEPAIAASSIKNITAQTIPFDFQGKLQRHCFRITK</sequence>
<feature type="domain" description="S-adenosylmethionine-dependent methyltransferase" evidence="4">
    <location>
        <begin position="104"/>
        <end position="243"/>
    </location>
</feature>
<dbReference type="InterPro" id="IPR029063">
    <property type="entry name" value="SAM-dependent_MTases_sf"/>
</dbReference>
<reference evidence="5 6" key="1">
    <citation type="submission" date="2024-03" db="EMBL/GenBank/DDBJ databases">
        <title>Chitinophaga caseinilytica sp. nov., a casein hydrolysing bacterium isolated from forest soil.</title>
        <authorList>
            <person name="Lee D.S."/>
            <person name="Han D.M."/>
            <person name="Baek J.H."/>
            <person name="Choi D.G."/>
            <person name="Jeon J.H."/>
            <person name="Jeon C.O."/>
        </authorList>
    </citation>
    <scope>NUCLEOTIDE SEQUENCE [LARGE SCALE GENOMIC DNA]</scope>
    <source>
        <strain evidence="5 6">KACC 19118</strain>
    </source>
</reference>
<dbReference type="Pfam" id="PF10672">
    <property type="entry name" value="Methyltrans_SAM"/>
    <property type="match status" value="1"/>
</dbReference>
<dbReference type="EMBL" id="CP150096">
    <property type="protein sequence ID" value="WZN46569.1"/>
    <property type="molecule type" value="Genomic_DNA"/>
</dbReference>
<evidence type="ECO:0000256" key="1">
    <source>
        <dbReference type="ARBA" id="ARBA00022603"/>
    </source>
</evidence>
<dbReference type="Gene3D" id="3.40.50.150">
    <property type="entry name" value="Vaccinia Virus protein VP39"/>
    <property type="match status" value="1"/>
</dbReference>
<evidence type="ECO:0000259" key="4">
    <source>
        <dbReference type="Pfam" id="PF10672"/>
    </source>
</evidence>
<keyword evidence="2 5" id="KW-0808">Transferase</keyword>
<name>A0ABZ2Z2R4_9BACT</name>
<dbReference type="InterPro" id="IPR019614">
    <property type="entry name" value="SAM-dep_methyl-trfase"/>
</dbReference>
<dbReference type="PANTHER" id="PTHR43042:SF3">
    <property type="entry name" value="RIBOSOMAL RNA LARGE SUBUNIT METHYLTRANSFERASE YWBD-RELATED"/>
    <property type="match status" value="1"/>
</dbReference>
<dbReference type="GO" id="GO:0008168">
    <property type="term" value="F:methyltransferase activity"/>
    <property type="evidence" value="ECO:0007669"/>
    <property type="project" value="UniProtKB-KW"/>
</dbReference>
<dbReference type="RefSeq" id="WP_341841264.1">
    <property type="nucleotide sequence ID" value="NZ_CP149792.1"/>
</dbReference>
<dbReference type="GO" id="GO:0032259">
    <property type="term" value="P:methylation"/>
    <property type="evidence" value="ECO:0007669"/>
    <property type="project" value="UniProtKB-KW"/>
</dbReference>
<organism evidence="5 6">
    <name type="scientific">Chitinophaga caseinilytica</name>
    <dbReference type="NCBI Taxonomy" id="2267521"/>
    <lineage>
        <taxon>Bacteria</taxon>
        <taxon>Pseudomonadati</taxon>
        <taxon>Bacteroidota</taxon>
        <taxon>Chitinophagia</taxon>
        <taxon>Chitinophagales</taxon>
        <taxon>Chitinophagaceae</taxon>
        <taxon>Chitinophaga</taxon>
    </lineage>
</organism>
<gene>
    <name evidence="5" type="ORF">WJU22_27155</name>
</gene>
<dbReference type="Gene3D" id="3.30.750.80">
    <property type="entry name" value="RNA methyltransferase domain (HRMD) like"/>
    <property type="match status" value="1"/>
</dbReference>
<dbReference type="CDD" id="cd02440">
    <property type="entry name" value="AdoMet_MTases"/>
    <property type="match status" value="1"/>
</dbReference>
<keyword evidence="6" id="KW-1185">Reference proteome</keyword>
<evidence type="ECO:0000256" key="3">
    <source>
        <dbReference type="ARBA" id="ARBA00022691"/>
    </source>
</evidence>
<evidence type="ECO:0000313" key="5">
    <source>
        <dbReference type="EMBL" id="WZN46569.1"/>
    </source>
</evidence>
<dbReference type="EC" id="2.1.1.-" evidence="5"/>
<accession>A0ABZ2Z2R4</accession>
<dbReference type="SUPFAM" id="SSF53335">
    <property type="entry name" value="S-adenosyl-L-methionine-dependent methyltransferases"/>
    <property type="match status" value="1"/>
</dbReference>
<proteinExistence type="predicted"/>
<keyword evidence="1 5" id="KW-0489">Methyltransferase</keyword>
<dbReference type="PANTHER" id="PTHR43042">
    <property type="entry name" value="SAM-DEPENDENT METHYLTRANSFERASE"/>
    <property type="match status" value="1"/>
</dbReference>
<protein>
    <submittedName>
        <fullName evidence="5">Class I SAM-dependent methyltransferase</fullName>
        <ecNumber evidence="5">2.1.1.-</ecNumber>
    </submittedName>
</protein>
<evidence type="ECO:0000256" key="2">
    <source>
        <dbReference type="ARBA" id="ARBA00022679"/>
    </source>
</evidence>
<keyword evidence="3" id="KW-0949">S-adenosyl-L-methionine</keyword>